<evidence type="ECO:0000256" key="1">
    <source>
        <dbReference type="SAM" id="MobiDB-lite"/>
    </source>
</evidence>
<reference evidence="2" key="1">
    <citation type="submission" date="2021-01" db="EMBL/GenBank/DDBJ databases">
        <authorList>
            <person name="Corre E."/>
            <person name="Pelletier E."/>
            <person name="Niang G."/>
            <person name="Scheremetjew M."/>
            <person name="Finn R."/>
            <person name="Kale V."/>
            <person name="Holt S."/>
            <person name="Cochrane G."/>
            <person name="Meng A."/>
            <person name="Brown T."/>
            <person name="Cohen L."/>
        </authorList>
    </citation>
    <scope>NUCLEOTIDE SEQUENCE</scope>
    <source>
        <strain evidence="2">CCMP3107</strain>
    </source>
</reference>
<gene>
    <name evidence="2" type="ORF">HAKA00212_LOCUS21340</name>
</gene>
<sequence>MASTKKGEMDNGPAHHTFSHDHRVDFDGAVILGVEKKKWLMKTKEAPYIRAVNPHKEITHLMNQDHGLNIISCWSWATPYIKKEVDRVLQRGRESKTPVSSTYKVDALLLK</sequence>
<accession>A0A7S3Y6E3</accession>
<dbReference type="EMBL" id="HBIU01047844">
    <property type="protein sequence ID" value="CAE0642483.1"/>
    <property type="molecule type" value="Transcribed_RNA"/>
</dbReference>
<dbReference type="AlphaFoldDB" id="A0A7S3Y6E3"/>
<organism evidence="2">
    <name type="scientific">Heterosigma akashiwo</name>
    <name type="common">Chromophytic alga</name>
    <name type="synonym">Heterosigma carterae</name>
    <dbReference type="NCBI Taxonomy" id="2829"/>
    <lineage>
        <taxon>Eukaryota</taxon>
        <taxon>Sar</taxon>
        <taxon>Stramenopiles</taxon>
        <taxon>Ochrophyta</taxon>
        <taxon>Raphidophyceae</taxon>
        <taxon>Chattonellales</taxon>
        <taxon>Chattonellaceae</taxon>
        <taxon>Heterosigma</taxon>
    </lineage>
</organism>
<proteinExistence type="predicted"/>
<feature type="region of interest" description="Disordered" evidence="1">
    <location>
        <begin position="1"/>
        <end position="20"/>
    </location>
</feature>
<evidence type="ECO:0000313" key="2">
    <source>
        <dbReference type="EMBL" id="CAE0642483.1"/>
    </source>
</evidence>
<protein>
    <submittedName>
        <fullName evidence="2">Uncharacterized protein</fullName>
    </submittedName>
</protein>
<name>A0A7S3Y6E3_HETAK</name>